<organism evidence="1">
    <name type="scientific">marine sediment metagenome</name>
    <dbReference type="NCBI Taxonomy" id="412755"/>
    <lineage>
        <taxon>unclassified sequences</taxon>
        <taxon>metagenomes</taxon>
        <taxon>ecological metagenomes</taxon>
    </lineage>
</organism>
<dbReference type="GO" id="GO:0003677">
    <property type="term" value="F:DNA binding"/>
    <property type="evidence" value="ECO:0007669"/>
    <property type="project" value="InterPro"/>
</dbReference>
<feature type="non-terminal residue" evidence="1">
    <location>
        <position position="53"/>
    </location>
</feature>
<name>X1UZA2_9ZZZZ</name>
<comment type="caution">
    <text evidence="1">The sequence shown here is derived from an EMBL/GenBank/DDBJ whole genome shotgun (WGS) entry which is preliminary data.</text>
</comment>
<sequence>MKIYGDVGIVTYDPIEDKLQCHLCGKWRRSLSHHVVVAHGWTADEYREEFGLN</sequence>
<dbReference type="Gene3D" id="1.10.10.1550">
    <property type="entry name" value="ROS/MUCR transcriptional regulator protein"/>
    <property type="match status" value="1"/>
</dbReference>
<proteinExistence type="predicted"/>
<dbReference type="GO" id="GO:0006355">
    <property type="term" value="P:regulation of DNA-templated transcription"/>
    <property type="evidence" value="ECO:0007669"/>
    <property type="project" value="InterPro"/>
</dbReference>
<dbReference type="Pfam" id="PF05443">
    <property type="entry name" value="ROS_MUCR"/>
    <property type="match status" value="1"/>
</dbReference>
<gene>
    <name evidence="1" type="ORF">S12H4_44938</name>
</gene>
<accession>X1UZA2</accession>
<dbReference type="GO" id="GO:0008270">
    <property type="term" value="F:zinc ion binding"/>
    <property type="evidence" value="ECO:0007669"/>
    <property type="project" value="InterPro"/>
</dbReference>
<dbReference type="InterPro" id="IPR041920">
    <property type="entry name" value="ROS/MUCR_sf"/>
</dbReference>
<reference evidence="1" key="1">
    <citation type="journal article" date="2014" name="Front. Microbiol.">
        <title>High frequency of phylogenetically diverse reductive dehalogenase-homologous genes in deep subseafloor sedimentary metagenomes.</title>
        <authorList>
            <person name="Kawai M."/>
            <person name="Futagami T."/>
            <person name="Toyoda A."/>
            <person name="Takaki Y."/>
            <person name="Nishi S."/>
            <person name="Hori S."/>
            <person name="Arai W."/>
            <person name="Tsubouchi T."/>
            <person name="Morono Y."/>
            <person name="Uchiyama I."/>
            <person name="Ito T."/>
            <person name="Fujiyama A."/>
            <person name="Inagaki F."/>
            <person name="Takami H."/>
        </authorList>
    </citation>
    <scope>NUCLEOTIDE SEQUENCE</scope>
    <source>
        <strain evidence="1">Expedition CK06-06</strain>
    </source>
</reference>
<dbReference type="AlphaFoldDB" id="X1UZA2"/>
<evidence type="ECO:0000313" key="1">
    <source>
        <dbReference type="EMBL" id="GAJ05226.1"/>
    </source>
</evidence>
<dbReference type="EMBL" id="BARW01027734">
    <property type="protein sequence ID" value="GAJ05226.1"/>
    <property type="molecule type" value="Genomic_DNA"/>
</dbReference>
<dbReference type="InterPro" id="IPR008807">
    <property type="entry name" value="ROS_MUCR"/>
</dbReference>
<protein>
    <submittedName>
        <fullName evidence="1">Uncharacterized protein</fullName>
    </submittedName>
</protein>